<keyword evidence="4" id="KW-1185">Reference proteome</keyword>
<dbReference type="EMBL" id="HG996474">
    <property type="protein sequence ID" value="CAG1834465.1"/>
    <property type="molecule type" value="Genomic_DNA"/>
</dbReference>
<evidence type="ECO:0000313" key="2">
    <source>
        <dbReference type="EMBL" id="CAG1834465.1"/>
    </source>
</evidence>
<name>A0A804KGY3_MUSAM</name>
<dbReference type="InParanoid" id="A0A804KGY3"/>
<evidence type="ECO:0000256" key="1">
    <source>
        <dbReference type="SAM" id="MobiDB-lite"/>
    </source>
</evidence>
<feature type="compositionally biased region" description="Basic residues" evidence="1">
    <location>
        <begin position="1"/>
        <end position="14"/>
    </location>
</feature>
<accession>A0A804KGY3</accession>
<dbReference type="EnsemblPlants" id="Ma09_t07360.1">
    <property type="protein sequence ID" value="Ma09_p07360.1"/>
    <property type="gene ID" value="Ma09_g07360"/>
</dbReference>
<sequence length="80" mass="8908">MRRRPTSRAGRRWRGSSGPRSAPRAWTRCSRAPTATSSSVCSPSFLLSSSYCSIFPCVISPHFVSSTRGYNFVLKVFALY</sequence>
<evidence type="ECO:0000313" key="4">
    <source>
        <dbReference type="Proteomes" id="UP000012960"/>
    </source>
</evidence>
<reference evidence="3" key="2">
    <citation type="submission" date="2021-05" db="UniProtKB">
        <authorList>
            <consortium name="EnsemblPlants"/>
        </authorList>
    </citation>
    <scope>IDENTIFICATION</scope>
    <source>
        <strain evidence="3">subsp. malaccensis</strain>
    </source>
</reference>
<dbReference type="Gramene" id="Ma09_t07360.1">
    <property type="protein sequence ID" value="Ma09_p07360.1"/>
    <property type="gene ID" value="Ma09_g07360"/>
</dbReference>
<reference evidence="2" key="1">
    <citation type="submission" date="2021-03" db="EMBL/GenBank/DDBJ databases">
        <authorList>
            <consortium name="Genoscope - CEA"/>
            <person name="William W."/>
        </authorList>
    </citation>
    <scope>NUCLEOTIDE SEQUENCE</scope>
    <source>
        <strain evidence="2">Doubled-haploid Pahang</strain>
    </source>
</reference>
<organism evidence="3 4">
    <name type="scientific">Musa acuminata subsp. malaccensis</name>
    <name type="common">Wild banana</name>
    <name type="synonym">Musa malaccensis</name>
    <dbReference type="NCBI Taxonomy" id="214687"/>
    <lineage>
        <taxon>Eukaryota</taxon>
        <taxon>Viridiplantae</taxon>
        <taxon>Streptophyta</taxon>
        <taxon>Embryophyta</taxon>
        <taxon>Tracheophyta</taxon>
        <taxon>Spermatophyta</taxon>
        <taxon>Magnoliopsida</taxon>
        <taxon>Liliopsida</taxon>
        <taxon>Zingiberales</taxon>
        <taxon>Musaceae</taxon>
        <taxon>Musa</taxon>
    </lineage>
</organism>
<protein>
    <submittedName>
        <fullName evidence="2">(wild Malaysian banana) hypothetical protein</fullName>
    </submittedName>
</protein>
<evidence type="ECO:0000313" key="3">
    <source>
        <dbReference type="EnsemblPlants" id="Ma09_p07360.1"/>
    </source>
</evidence>
<dbReference type="AlphaFoldDB" id="A0A804KGY3"/>
<proteinExistence type="predicted"/>
<gene>
    <name evidence="2" type="ORF">GSMUA_225700.1</name>
</gene>
<feature type="compositionally biased region" description="Low complexity" evidence="1">
    <location>
        <begin position="15"/>
        <end position="25"/>
    </location>
</feature>
<feature type="region of interest" description="Disordered" evidence="1">
    <location>
        <begin position="1"/>
        <end position="25"/>
    </location>
</feature>
<dbReference type="Proteomes" id="UP000012960">
    <property type="component" value="Unplaced"/>
</dbReference>